<evidence type="ECO:0000256" key="1">
    <source>
        <dbReference type="ARBA" id="ARBA00022603"/>
    </source>
</evidence>
<keyword evidence="1" id="KW-0489">Methyltransferase</keyword>
<dbReference type="EMBL" id="CP126657">
    <property type="protein sequence ID" value="WJZ96444.1"/>
    <property type="molecule type" value="Genomic_DNA"/>
</dbReference>
<dbReference type="PANTHER" id="PTHR11746">
    <property type="entry name" value="O-METHYLTRANSFERASE"/>
    <property type="match status" value="1"/>
</dbReference>
<keyword evidence="2" id="KW-0808">Transferase</keyword>
<dbReference type="InterPro" id="IPR029063">
    <property type="entry name" value="SAM-dependent_MTases_sf"/>
</dbReference>
<reference evidence="5 6" key="1">
    <citation type="journal article" date="2023" name="Hortic Res">
        <title>The complete reference genome for grapevine (Vitis vinifera L.) genetics and breeding.</title>
        <authorList>
            <person name="Shi X."/>
            <person name="Cao S."/>
            <person name="Wang X."/>
            <person name="Huang S."/>
            <person name="Wang Y."/>
            <person name="Liu Z."/>
            <person name="Liu W."/>
            <person name="Leng X."/>
            <person name="Peng Y."/>
            <person name="Wang N."/>
            <person name="Wang Y."/>
            <person name="Ma Z."/>
            <person name="Xu X."/>
            <person name="Zhang F."/>
            <person name="Xue H."/>
            <person name="Zhong H."/>
            <person name="Wang Y."/>
            <person name="Zhang K."/>
            <person name="Velt A."/>
            <person name="Avia K."/>
            <person name="Holtgrawe D."/>
            <person name="Grimplet J."/>
            <person name="Matus J.T."/>
            <person name="Ware D."/>
            <person name="Wu X."/>
            <person name="Wang H."/>
            <person name="Liu C."/>
            <person name="Fang Y."/>
            <person name="Rustenholz C."/>
            <person name="Cheng Z."/>
            <person name="Xiao H."/>
            <person name="Zhou Y."/>
        </authorList>
    </citation>
    <scope>NUCLEOTIDE SEQUENCE [LARGE SCALE GENOMIC DNA]</scope>
    <source>
        <strain evidence="6">cv. Pinot noir / PN40024</strain>
        <tissue evidence="5">Leaf</tissue>
    </source>
</reference>
<name>A0ABY9CPM6_VITVI</name>
<keyword evidence="6" id="KW-1185">Reference proteome</keyword>
<dbReference type="Gene3D" id="3.40.50.150">
    <property type="entry name" value="Vaccinia Virus protein VP39"/>
    <property type="match status" value="1"/>
</dbReference>
<sequence length="180" mass="20251">MLESRDQFFEGLSSLVDVGGGTGLTARTISEAFPRLKCRVFDLPHVVANLPEYRNLEFVGGDMFQSGPTADATLMKTVLHDWSDEDCVKIPRNAEKQFQGKKREEKVVIIEMVTNEKLLMDIMMLMTVLNGRERNEKKHDMDFTNLFSDVAPEINAWSGISKIASWSGTPTPLENKSKVP</sequence>
<evidence type="ECO:0000259" key="4">
    <source>
        <dbReference type="Pfam" id="PF00891"/>
    </source>
</evidence>
<evidence type="ECO:0000313" key="6">
    <source>
        <dbReference type="Proteomes" id="UP001227230"/>
    </source>
</evidence>
<dbReference type="SUPFAM" id="SSF53335">
    <property type="entry name" value="S-adenosyl-L-methionine-dependent methyltransferases"/>
    <property type="match status" value="1"/>
</dbReference>
<dbReference type="PROSITE" id="PS51683">
    <property type="entry name" value="SAM_OMT_II"/>
    <property type="match status" value="1"/>
</dbReference>
<evidence type="ECO:0000256" key="3">
    <source>
        <dbReference type="ARBA" id="ARBA00022691"/>
    </source>
</evidence>
<proteinExistence type="predicted"/>
<feature type="domain" description="O-methyltransferase C-terminal" evidence="4">
    <location>
        <begin position="3"/>
        <end position="140"/>
    </location>
</feature>
<protein>
    <recommendedName>
        <fullName evidence="4">O-methyltransferase C-terminal domain-containing protein</fullName>
    </recommendedName>
</protein>
<gene>
    <name evidence="5" type="ORF">VitviT2T_015131</name>
</gene>
<evidence type="ECO:0000313" key="5">
    <source>
        <dbReference type="EMBL" id="WJZ96444.1"/>
    </source>
</evidence>
<dbReference type="InterPro" id="IPR016461">
    <property type="entry name" value="COMT-like"/>
</dbReference>
<dbReference type="Proteomes" id="UP001227230">
    <property type="component" value="Chromosome 10"/>
</dbReference>
<accession>A0ABY9CPM6</accession>
<evidence type="ECO:0000256" key="2">
    <source>
        <dbReference type="ARBA" id="ARBA00022679"/>
    </source>
</evidence>
<dbReference type="Pfam" id="PF00891">
    <property type="entry name" value="Methyltransf_2"/>
    <property type="match status" value="1"/>
</dbReference>
<dbReference type="InterPro" id="IPR001077">
    <property type="entry name" value="COMT_C"/>
</dbReference>
<organism evidence="5 6">
    <name type="scientific">Vitis vinifera</name>
    <name type="common">Grape</name>
    <dbReference type="NCBI Taxonomy" id="29760"/>
    <lineage>
        <taxon>Eukaryota</taxon>
        <taxon>Viridiplantae</taxon>
        <taxon>Streptophyta</taxon>
        <taxon>Embryophyta</taxon>
        <taxon>Tracheophyta</taxon>
        <taxon>Spermatophyta</taxon>
        <taxon>Magnoliopsida</taxon>
        <taxon>eudicotyledons</taxon>
        <taxon>Gunneridae</taxon>
        <taxon>Pentapetalae</taxon>
        <taxon>rosids</taxon>
        <taxon>Vitales</taxon>
        <taxon>Vitaceae</taxon>
        <taxon>Viteae</taxon>
        <taxon>Vitis</taxon>
    </lineage>
</organism>
<keyword evidence="3" id="KW-0949">S-adenosyl-L-methionine</keyword>